<sequence>MADQVKVCHASATSVFQTNTWLSRLLLVSTMDTLSMSPTDASAFLHLPVRLPSKHSPTGHTKKKVNRYLKQTVLYFYTQIRQTAVKHFVDSAYKHSNHKMGQLYKAPTAKRAHVVLTEQNALVLLSSNKLLDDVAPWAAVLDALVAVIDWVGAGATFS</sequence>
<dbReference type="EMBL" id="CM020618">
    <property type="protein sequence ID" value="KAK1862536.1"/>
    <property type="molecule type" value="Genomic_DNA"/>
</dbReference>
<organism evidence="1 2">
    <name type="scientific">Pyropia yezoensis</name>
    <name type="common">Susabi-nori</name>
    <name type="synonym">Porphyra yezoensis</name>
    <dbReference type="NCBI Taxonomy" id="2788"/>
    <lineage>
        <taxon>Eukaryota</taxon>
        <taxon>Rhodophyta</taxon>
        <taxon>Bangiophyceae</taxon>
        <taxon>Bangiales</taxon>
        <taxon>Bangiaceae</taxon>
        <taxon>Pyropia</taxon>
    </lineage>
</organism>
<gene>
    <name evidence="1" type="ORF">I4F81_005104</name>
</gene>
<name>A0ACC3BYH4_PYRYE</name>
<comment type="caution">
    <text evidence="1">The sequence shown here is derived from an EMBL/GenBank/DDBJ whole genome shotgun (WGS) entry which is preliminary data.</text>
</comment>
<evidence type="ECO:0000313" key="1">
    <source>
        <dbReference type="EMBL" id="KAK1862536.1"/>
    </source>
</evidence>
<dbReference type="Proteomes" id="UP000798662">
    <property type="component" value="Chromosome 1"/>
</dbReference>
<evidence type="ECO:0000313" key="2">
    <source>
        <dbReference type="Proteomes" id="UP000798662"/>
    </source>
</evidence>
<proteinExistence type="predicted"/>
<accession>A0ACC3BYH4</accession>
<keyword evidence="2" id="KW-1185">Reference proteome</keyword>
<protein>
    <submittedName>
        <fullName evidence="1">Uncharacterized protein</fullName>
    </submittedName>
</protein>
<reference evidence="1" key="1">
    <citation type="submission" date="2019-11" db="EMBL/GenBank/DDBJ databases">
        <title>Nori genome reveals adaptations in red seaweeds to the harsh intertidal environment.</title>
        <authorList>
            <person name="Wang D."/>
            <person name="Mao Y."/>
        </authorList>
    </citation>
    <scope>NUCLEOTIDE SEQUENCE</scope>
    <source>
        <tissue evidence="1">Gametophyte</tissue>
    </source>
</reference>